<dbReference type="Gene3D" id="3.40.50.1820">
    <property type="entry name" value="alpha/beta hydrolase"/>
    <property type="match status" value="1"/>
</dbReference>
<dbReference type="EMBL" id="MSCH01000003">
    <property type="protein sequence ID" value="PQJ54006.1"/>
    <property type="molecule type" value="Genomic_DNA"/>
</dbReference>
<comment type="caution">
    <text evidence="2">The sequence shown here is derived from an EMBL/GenBank/DDBJ whole genome shotgun (WGS) entry which is preliminary data.</text>
</comment>
<evidence type="ECO:0000313" key="3">
    <source>
        <dbReference type="Proteomes" id="UP000239007"/>
    </source>
</evidence>
<protein>
    <recommendedName>
        <fullName evidence="1">AB hydrolase-1 domain-containing protein</fullName>
    </recommendedName>
</protein>
<dbReference type="InterPro" id="IPR029058">
    <property type="entry name" value="AB_hydrolase_fold"/>
</dbReference>
<dbReference type="Proteomes" id="UP000239007">
    <property type="component" value="Unassembled WGS sequence"/>
</dbReference>
<dbReference type="InterPro" id="IPR050266">
    <property type="entry name" value="AB_hydrolase_sf"/>
</dbReference>
<organism evidence="2 3">
    <name type="scientific">Psychrosphaera saromensis</name>
    <dbReference type="NCBI Taxonomy" id="716813"/>
    <lineage>
        <taxon>Bacteria</taxon>
        <taxon>Pseudomonadati</taxon>
        <taxon>Pseudomonadota</taxon>
        <taxon>Gammaproteobacteria</taxon>
        <taxon>Alteromonadales</taxon>
        <taxon>Pseudoalteromonadaceae</taxon>
        <taxon>Psychrosphaera</taxon>
    </lineage>
</organism>
<accession>A0A2S7UVJ0</accession>
<evidence type="ECO:0000313" key="2">
    <source>
        <dbReference type="EMBL" id="PQJ54006.1"/>
    </source>
</evidence>
<dbReference type="InterPro" id="IPR000073">
    <property type="entry name" value="AB_hydrolase_1"/>
</dbReference>
<dbReference type="SUPFAM" id="SSF53474">
    <property type="entry name" value="alpha/beta-Hydrolases"/>
    <property type="match status" value="1"/>
</dbReference>
<name>A0A2S7UVJ0_9GAMM</name>
<sequence>MPAESNRKLSQIGAQRGIKTIMKNKVYLLPGTMCNQRLWHKLFTCAKADFASKHSSEEQAQLEFVHIPIPANKNFEQLASWLNEYFQEDKVYLLGFSLGGYLASYFAVNYPNRVKGLFIVGNSPCTLTPQEMSQRQELLNFITANKYKGVSHKRALQLLDSSNEDQEDVKTIKKMDSELGVDELISQMTFTTERDDLLQAMSLLNIPMTFYYSEDDPLVNVPWLLELKSNNPNCHLVTTNGNGHMLPLEKPEELQLLLKKTLCHIT</sequence>
<dbReference type="Pfam" id="PF00561">
    <property type="entry name" value="Abhydrolase_1"/>
    <property type="match status" value="1"/>
</dbReference>
<keyword evidence="3" id="KW-1185">Reference proteome</keyword>
<evidence type="ECO:0000259" key="1">
    <source>
        <dbReference type="Pfam" id="PF00561"/>
    </source>
</evidence>
<gene>
    <name evidence="2" type="ORF">BTO11_10325</name>
</gene>
<feature type="domain" description="AB hydrolase-1" evidence="1">
    <location>
        <begin position="79"/>
        <end position="250"/>
    </location>
</feature>
<dbReference type="PANTHER" id="PTHR43798">
    <property type="entry name" value="MONOACYLGLYCEROL LIPASE"/>
    <property type="match status" value="1"/>
</dbReference>
<dbReference type="AlphaFoldDB" id="A0A2S7UVJ0"/>
<proteinExistence type="predicted"/>
<reference evidence="2 3" key="1">
    <citation type="submission" date="2016-12" db="EMBL/GenBank/DDBJ databases">
        <title>Diversity of luminous bacteria.</title>
        <authorList>
            <person name="Yoshizawa S."/>
            <person name="Kogure K."/>
        </authorList>
    </citation>
    <scope>NUCLEOTIDE SEQUENCE [LARGE SCALE GENOMIC DNA]</scope>
    <source>
        <strain evidence="2 3">SA4-48</strain>
    </source>
</reference>